<keyword evidence="8" id="KW-0695">RNA-directed DNA polymerase</keyword>
<dbReference type="GO" id="GO:0003964">
    <property type="term" value="F:RNA-directed DNA polymerase activity"/>
    <property type="evidence" value="ECO:0007669"/>
    <property type="project" value="UniProtKB-KW"/>
</dbReference>
<dbReference type="Pfam" id="PF00665">
    <property type="entry name" value="rve"/>
    <property type="match status" value="1"/>
</dbReference>
<reference evidence="16 17" key="1">
    <citation type="journal article" date="2021" name="G3 (Bethesda)">
        <title>Improved contiguity of the threespine stickleback genome using long-read sequencing.</title>
        <authorList>
            <person name="Nath S."/>
            <person name="Shaw D.E."/>
            <person name="White M.A."/>
        </authorList>
    </citation>
    <scope>NUCLEOTIDE SEQUENCE [LARGE SCALE GENOMIC DNA]</scope>
    <source>
        <strain evidence="16 17">Lake Benthic</strain>
    </source>
</reference>
<evidence type="ECO:0000256" key="12">
    <source>
        <dbReference type="ARBA" id="ARBA00039658"/>
    </source>
</evidence>
<feature type="region of interest" description="Disordered" evidence="13">
    <location>
        <begin position="383"/>
        <end position="404"/>
    </location>
</feature>
<feature type="compositionally biased region" description="Basic residues" evidence="13">
    <location>
        <begin position="469"/>
        <end position="485"/>
    </location>
</feature>
<dbReference type="InterPro" id="IPR041588">
    <property type="entry name" value="Integrase_H2C2"/>
</dbReference>
<dbReference type="InterPro" id="IPR016197">
    <property type="entry name" value="Chromo-like_dom_sf"/>
</dbReference>
<evidence type="ECO:0000256" key="9">
    <source>
        <dbReference type="ARBA" id="ARBA00022932"/>
    </source>
</evidence>
<dbReference type="GO" id="GO:0006508">
    <property type="term" value="P:proteolysis"/>
    <property type="evidence" value="ECO:0007669"/>
    <property type="project" value="UniProtKB-KW"/>
</dbReference>
<dbReference type="InterPro" id="IPR056924">
    <property type="entry name" value="SH3_Tf2-1"/>
</dbReference>
<accession>A0AAQ4P276</accession>
<evidence type="ECO:0000256" key="4">
    <source>
        <dbReference type="ARBA" id="ARBA00022750"/>
    </source>
</evidence>
<evidence type="ECO:0000259" key="14">
    <source>
        <dbReference type="PROSITE" id="PS50013"/>
    </source>
</evidence>
<dbReference type="PROSITE" id="PS50994">
    <property type="entry name" value="INTEGRASE"/>
    <property type="match status" value="1"/>
</dbReference>
<keyword evidence="9" id="KW-0548">Nucleotidyltransferase</keyword>
<dbReference type="GO" id="GO:0006310">
    <property type="term" value="P:DNA recombination"/>
    <property type="evidence" value="ECO:0007669"/>
    <property type="project" value="UniProtKB-KW"/>
</dbReference>
<dbReference type="Pfam" id="PF24626">
    <property type="entry name" value="SH3_Tf2-1"/>
    <property type="match status" value="1"/>
</dbReference>
<dbReference type="Proteomes" id="UP000007635">
    <property type="component" value="Chromosome IV"/>
</dbReference>
<dbReference type="GO" id="GO:0003887">
    <property type="term" value="F:DNA-directed DNA polymerase activity"/>
    <property type="evidence" value="ECO:0007669"/>
    <property type="project" value="UniProtKB-KW"/>
</dbReference>
<dbReference type="SUPFAM" id="SSF54160">
    <property type="entry name" value="Chromo domain-like"/>
    <property type="match status" value="1"/>
</dbReference>
<feature type="domain" description="Chromo" evidence="14">
    <location>
        <begin position="413"/>
        <end position="471"/>
    </location>
</feature>
<dbReference type="InterPro" id="IPR000953">
    <property type="entry name" value="Chromo/chromo_shadow_dom"/>
</dbReference>
<evidence type="ECO:0000259" key="15">
    <source>
        <dbReference type="PROSITE" id="PS50994"/>
    </source>
</evidence>
<dbReference type="Gene3D" id="1.10.340.70">
    <property type="match status" value="1"/>
</dbReference>
<dbReference type="Gene3D" id="3.30.420.10">
    <property type="entry name" value="Ribonuclease H-like superfamily/Ribonuclease H"/>
    <property type="match status" value="1"/>
</dbReference>
<dbReference type="InterPro" id="IPR001584">
    <property type="entry name" value="Integrase_cat-core"/>
</dbReference>
<dbReference type="GO" id="GO:0005634">
    <property type="term" value="C:nucleus"/>
    <property type="evidence" value="ECO:0007669"/>
    <property type="project" value="UniProtKB-SubCell"/>
</dbReference>
<keyword evidence="9" id="KW-0808">Transferase</keyword>
<dbReference type="InterPro" id="IPR036397">
    <property type="entry name" value="RNaseH_sf"/>
</dbReference>
<keyword evidence="2" id="KW-0645">Protease</keyword>
<dbReference type="GeneTree" id="ENSGT00940000163772"/>
<reference evidence="16" key="2">
    <citation type="submission" date="2025-08" db="UniProtKB">
        <authorList>
            <consortium name="Ensembl"/>
        </authorList>
    </citation>
    <scope>IDENTIFICATION</scope>
</reference>
<keyword evidence="7" id="KW-0229">DNA integration</keyword>
<dbReference type="GO" id="GO:0003677">
    <property type="term" value="F:DNA binding"/>
    <property type="evidence" value="ECO:0007669"/>
    <property type="project" value="UniProtKB-KW"/>
</dbReference>
<evidence type="ECO:0000256" key="13">
    <source>
        <dbReference type="SAM" id="MobiDB-lite"/>
    </source>
</evidence>
<evidence type="ECO:0000256" key="10">
    <source>
        <dbReference type="ARBA" id="ARBA00023125"/>
    </source>
</evidence>
<evidence type="ECO:0000256" key="6">
    <source>
        <dbReference type="ARBA" id="ARBA00022842"/>
    </source>
</evidence>
<evidence type="ECO:0000256" key="1">
    <source>
        <dbReference type="ARBA" id="ARBA00004123"/>
    </source>
</evidence>
<feature type="domain" description="Integrase catalytic" evidence="15">
    <location>
        <begin position="109"/>
        <end position="268"/>
    </location>
</feature>
<dbReference type="FunFam" id="1.10.340.70:FF:000001">
    <property type="entry name" value="Retrovirus-related Pol polyprotein from transposon gypsy-like Protein"/>
    <property type="match status" value="1"/>
</dbReference>
<evidence type="ECO:0000256" key="11">
    <source>
        <dbReference type="ARBA" id="ARBA00023172"/>
    </source>
</evidence>
<evidence type="ECO:0000256" key="5">
    <source>
        <dbReference type="ARBA" id="ARBA00022801"/>
    </source>
</evidence>
<dbReference type="SMART" id="SM00298">
    <property type="entry name" value="CHROMO"/>
    <property type="match status" value="1"/>
</dbReference>
<dbReference type="AlphaFoldDB" id="A0AAQ4P276"/>
<keyword evidence="5" id="KW-0378">Hydrolase</keyword>
<dbReference type="PROSITE" id="PS50013">
    <property type="entry name" value="CHROMO_2"/>
    <property type="match status" value="1"/>
</dbReference>
<proteinExistence type="predicted"/>
<evidence type="ECO:0000313" key="16">
    <source>
        <dbReference type="Ensembl" id="ENSGACP00000032832.1"/>
    </source>
</evidence>
<dbReference type="FunFam" id="3.30.420.10:FF:000032">
    <property type="entry name" value="Retrovirus-related Pol polyprotein from transposon 297-like Protein"/>
    <property type="match status" value="1"/>
</dbReference>
<dbReference type="InterPro" id="IPR012337">
    <property type="entry name" value="RNaseH-like_sf"/>
</dbReference>
<keyword evidence="17" id="KW-1185">Reference proteome</keyword>
<evidence type="ECO:0000256" key="8">
    <source>
        <dbReference type="ARBA" id="ARBA00022918"/>
    </source>
</evidence>
<name>A0AAQ4P276_GASAC</name>
<keyword evidence="11" id="KW-0233">DNA recombination</keyword>
<keyword evidence="9" id="KW-0239">DNA-directed DNA polymerase</keyword>
<sequence length="513" mass="58522">PESLLVAPVQWDIITEIEQLNLRQAPPSECPANLLFVPETLRSRLLDQVHSTPSSGHPGITATIQLLKNRFWWPTLTPDTTRHVQNCANCATSKTPRQLPAGLLTPLPIPQRPWSHIAIDFITDLPASQGHTTILTIVDRFSKACRLVPLPKLPTALATAELLCNQVFRFYGLPEDIVSDRGPQFTSRVWSAFFQRLNVNVSLTSGYHPQSNGQTERLNQDVIRFLRSYCQRQQTEWSRYLFWAEYAQNSLVKPATGITPFQCVLGFQPPLFPWSGEPTNLPSVTEWLQRSEETWNQAHTHLLHAVRRQEGQANRRRRPGPQYSPGEWVWLSTKDLRLRLPCRKLSPRYEGPFQIKKQITPVSFRLDLPANYRISPTFHVSLLKPADGPRGAREERSTSQPPPAILVDGEEAYRVHELLDSRRRGKTLQYLVDWEGFGPEERSWADAKDILGPTLTEEFHRAHPEKPAPRSRGRPRRRVSLRIRSRSQGGGSVTKDAPAPPLSRHRRDPSPEY</sequence>
<keyword evidence="3" id="KW-0479">Metal-binding</keyword>
<dbReference type="PANTHER" id="PTHR37984">
    <property type="entry name" value="PROTEIN CBG26694"/>
    <property type="match status" value="1"/>
</dbReference>
<comment type="subcellular location">
    <subcellularLocation>
        <location evidence="1">Nucleus</location>
    </subcellularLocation>
</comment>
<reference evidence="16" key="3">
    <citation type="submission" date="2025-09" db="UniProtKB">
        <authorList>
            <consortium name="Ensembl"/>
        </authorList>
    </citation>
    <scope>IDENTIFICATION</scope>
</reference>
<evidence type="ECO:0000313" key="17">
    <source>
        <dbReference type="Proteomes" id="UP000007635"/>
    </source>
</evidence>
<feature type="compositionally biased region" description="Basic and acidic residues" evidence="13">
    <location>
        <begin position="457"/>
        <end position="468"/>
    </location>
</feature>
<evidence type="ECO:0000256" key="2">
    <source>
        <dbReference type="ARBA" id="ARBA00022670"/>
    </source>
</evidence>
<evidence type="ECO:0000256" key="3">
    <source>
        <dbReference type="ARBA" id="ARBA00022723"/>
    </source>
</evidence>
<evidence type="ECO:0000256" key="7">
    <source>
        <dbReference type="ARBA" id="ARBA00022908"/>
    </source>
</evidence>
<dbReference type="Ensembl" id="ENSGACT00000056139.1">
    <property type="protein sequence ID" value="ENSGACP00000032832.1"/>
    <property type="gene ID" value="ENSGACG00000028350.1"/>
</dbReference>
<dbReference type="Pfam" id="PF17921">
    <property type="entry name" value="Integrase_H2C2"/>
    <property type="match status" value="1"/>
</dbReference>
<dbReference type="SUPFAM" id="SSF53098">
    <property type="entry name" value="Ribonuclease H-like"/>
    <property type="match status" value="1"/>
</dbReference>
<protein>
    <recommendedName>
        <fullName evidence="12">Gypsy retrotransposon integrase-like protein 1</fullName>
    </recommendedName>
</protein>
<organism evidence="16 17">
    <name type="scientific">Gasterosteus aculeatus aculeatus</name>
    <name type="common">three-spined stickleback</name>
    <dbReference type="NCBI Taxonomy" id="481459"/>
    <lineage>
        <taxon>Eukaryota</taxon>
        <taxon>Metazoa</taxon>
        <taxon>Chordata</taxon>
        <taxon>Craniata</taxon>
        <taxon>Vertebrata</taxon>
        <taxon>Euteleostomi</taxon>
        <taxon>Actinopterygii</taxon>
        <taxon>Neopterygii</taxon>
        <taxon>Teleostei</taxon>
        <taxon>Neoteleostei</taxon>
        <taxon>Acanthomorphata</taxon>
        <taxon>Eupercaria</taxon>
        <taxon>Perciformes</taxon>
        <taxon>Cottioidei</taxon>
        <taxon>Gasterosteales</taxon>
        <taxon>Gasterosteidae</taxon>
        <taxon>Gasterosteus</taxon>
    </lineage>
</organism>
<dbReference type="Pfam" id="PF00385">
    <property type="entry name" value="Chromo"/>
    <property type="match status" value="1"/>
</dbReference>
<dbReference type="PANTHER" id="PTHR37984:SF15">
    <property type="entry name" value="INTEGRASE CATALYTIC DOMAIN-CONTAINING PROTEIN"/>
    <property type="match status" value="1"/>
</dbReference>
<dbReference type="InterPro" id="IPR050951">
    <property type="entry name" value="Retrovirus_Pol_polyprotein"/>
</dbReference>
<dbReference type="InterPro" id="IPR023780">
    <property type="entry name" value="Chromo_domain"/>
</dbReference>
<keyword evidence="4" id="KW-0064">Aspartyl protease</keyword>
<feature type="region of interest" description="Disordered" evidence="13">
    <location>
        <begin position="456"/>
        <end position="513"/>
    </location>
</feature>
<keyword evidence="6" id="KW-0460">Magnesium</keyword>
<keyword evidence="10" id="KW-0238">DNA-binding</keyword>
<dbReference type="GO" id="GO:0046872">
    <property type="term" value="F:metal ion binding"/>
    <property type="evidence" value="ECO:0007669"/>
    <property type="project" value="UniProtKB-KW"/>
</dbReference>
<dbReference type="GO" id="GO:0015074">
    <property type="term" value="P:DNA integration"/>
    <property type="evidence" value="ECO:0007669"/>
    <property type="project" value="UniProtKB-KW"/>
</dbReference>
<dbReference type="GO" id="GO:0004190">
    <property type="term" value="F:aspartic-type endopeptidase activity"/>
    <property type="evidence" value="ECO:0007669"/>
    <property type="project" value="UniProtKB-KW"/>
</dbReference>
<dbReference type="Gene3D" id="2.40.50.40">
    <property type="match status" value="1"/>
</dbReference>